<evidence type="ECO:0000313" key="2">
    <source>
        <dbReference type="Proteomes" id="UP000190044"/>
    </source>
</evidence>
<dbReference type="OrthoDB" id="7507038at2"/>
<protein>
    <submittedName>
        <fullName evidence="1">Uncharacterized protein</fullName>
    </submittedName>
</protein>
<gene>
    <name evidence="1" type="ORF">SAMN06295937_1006142</name>
</gene>
<keyword evidence="2" id="KW-1185">Reference proteome</keyword>
<dbReference type="EMBL" id="FUYP01000006">
    <property type="protein sequence ID" value="SKB45747.1"/>
    <property type="molecule type" value="Genomic_DNA"/>
</dbReference>
<name>A0A1T5BFA9_9SPHN</name>
<reference evidence="2" key="1">
    <citation type="submission" date="2017-02" db="EMBL/GenBank/DDBJ databases">
        <authorList>
            <person name="Varghese N."/>
            <person name="Submissions S."/>
        </authorList>
    </citation>
    <scope>NUCLEOTIDE SEQUENCE [LARGE SCALE GENOMIC DNA]</scope>
    <source>
        <strain evidence="2">R11H</strain>
    </source>
</reference>
<dbReference type="RefSeq" id="WP_079638020.1">
    <property type="nucleotide sequence ID" value="NZ_FUYP01000006.1"/>
</dbReference>
<sequence length="86" mass="8895">MAIECTAYRDDKGGLHPTPERATLADLASVLGRVGEEGGMTAGVAKLIFEKREDIERVFAEHDHMLAAAAGDAGASGEVITLKGAG</sequence>
<proteinExistence type="predicted"/>
<accession>A0A1T5BFA9</accession>
<dbReference type="AlphaFoldDB" id="A0A1T5BFA9"/>
<dbReference type="Proteomes" id="UP000190044">
    <property type="component" value="Unassembled WGS sequence"/>
</dbReference>
<organism evidence="1 2">
    <name type="scientific">Sphingopyxis flava</name>
    <dbReference type="NCBI Taxonomy" id="1507287"/>
    <lineage>
        <taxon>Bacteria</taxon>
        <taxon>Pseudomonadati</taxon>
        <taxon>Pseudomonadota</taxon>
        <taxon>Alphaproteobacteria</taxon>
        <taxon>Sphingomonadales</taxon>
        <taxon>Sphingomonadaceae</taxon>
        <taxon>Sphingopyxis</taxon>
    </lineage>
</organism>
<evidence type="ECO:0000313" key="1">
    <source>
        <dbReference type="EMBL" id="SKB45747.1"/>
    </source>
</evidence>